<keyword evidence="2" id="KW-1185">Reference proteome</keyword>
<evidence type="ECO:0000313" key="1">
    <source>
        <dbReference type="EMBL" id="KAJ8424793.1"/>
    </source>
</evidence>
<dbReference type="Proteomes" id="UP001153076">
    <property type="component" value="Unassembled WGS sequence"/>
</dbReference>
<protein>
    <submittedName>
        <fullName evidence="1">Uncharacterized protein</fullName>
    </submittedName>
</protein>
<dbReference type="EMBL" id="JAKOGI010001603">
    <property type="protein sequence ID" value="KAJ8424793.1"/>
    <property type="molecule type" value="Genomic_DNA"/>
</dbReference>
<dbReference type="AlphaFoldDB" id="A0A9Q1GUH0"/>
<accession>A0A9Q1GUH0</accession>
<organism evidence="1 2">
    <name type="scientific">Carnegiea gigantea</name>
    <dbReference type="NCBI Taxonomy" id="171969"/>
    <lineage>
        <taxon>Eukaryota</taxon>
        <taxon>Viridiplantae</taxon>
        <taxon>Streptophyta</taxon>
        <taxon>Embryophyta</taxon>
        <taxon>Tracheophyta</taxon>
        <taxon>Spermatophyta</taxon>
        <taxon>Magnoliopsida</taxon>
        <taxon>eudicotyledons</taxon>
        <taxon>Gunneridae</taxon>
        <taxon>Pentapetalae</taxon>
        <taxon>Caryophyllales</taxon>
        <taxon>Cactineae</taxon>
        <taxon>Cactaceae</taxon>
        <taxon>Cactoideae</taxon>
        <taxon>Echinocereeae</taxon>
        <taxon>Carnegiea</taxon>
    </lineage>
</organism>
<proteinExistence type="predicted"/>
<name>A0A9Q1GUH0_9CARY</name>
<comment type="caution">
    <text evidence="1">The sequence shown here is derived from an EMBL/GenBank/DDBJ whole genome shotgun (WGS) entry which is preliminary data.</text>
</comment>
<evidence type="ECO:0000313" key="2">
    <source>
        <dbReference type="Proteomes" id="UP001153076"/>
    </source>
</evidence>
<gene>
    <name evidence="1" type="ORF">Cgig2_017309</name>
</gene>
<reference evidence="1" key="1">
    <citation type="submission" date="2022-04" db="EMBL/GenBank/DDBJ databases">
        <title>Carnegiea gigantea Genome sequencing and assembly v2.</title>
        <authorList>
            <person name="Copetti D."/>
            <person name="Sanderson M.J."/>
            <person name="Burquez A."/>
            <person name="Wojciechowski M.F."/>
        </authorList>
    </citation>
    <scope>NUCLEOTIDE SEQUENCE</scope>
    <source>
        <strain evidence="1">SGP5-SGP5p</strain>
        <tissue evidence="1">Aerial part</tissue>
    </source>
</reference>
<sequence length="226" mass="25536">MVLPKATEGLSLPMAVLAHGIDDGGQDRACVKFLLLSGVLPMAFPHSLDTKAMSEYVTRHFAWDRHFELAVAEEAAKYYELPELPQVIFYAIPLNEAQRLGDGRFDHWSRPSLSSVRALLRHGSDYLVTGSTRLDSAQRVVQGRGREPILPQFLLDKYIIILPQWILAYSSFQRSGRKYREGDQCPCFLNKHGISFYLQYEKDGKLHEGDLHLVLEECLAPTAPPP</sequence>